<feature type="region of interest" description="Disordered" evidence="1">
    <location>
        <begin position="1"/>
        <end position="82"/>
    </location>
</feature>
<organism evidence="2 3">
    <name type="scientific">Modicella reniformis</name>
    <dbReference type="NCBI Taxonomy" id="1440133"/>
    <lineage>
        <taxon>Eukaryota</taxon>
        <taxon>Fungi</taxon>
        <taxon>Fungi incertae sedis</taxon>
        <taxon>Mucoromycota</taxon>
        <taxon>Mortierellomycotina</taxon>
        <taxon>Mortierellomycetes</taxon>
        <taxon>Mortierellales</taxon>
        <taxon>Mortierellaceae</taxon>
        <taxon>Modicella</taxon>
    </lineage>
</organism>
<gene>
    <name evidence="2" type="ORF">BGZ65_010867</name>
</gene>
<dbReference type="Proteomes" id="UP000749646">
    <property type="component" value="Unassembled WGS sequence"/>
</dbReference>
<evidence type="ECO:0000313" key="2">
    <source>
        <dbReference type="EMBL" id="KAF9993576.1"/>
    </source>
</evidence>
<evidence type="ECO:0000313" key="3">
    <source>
        <dbReference type="Proteomes" id="UP000749646"/>
    </source>
</evidence>
<name>A0A9P6SRU5_9FUNG</name>
<evidence type="ECO:0000256" key="1">
    <source>
        <dbReference type="SAM" id="MobiDB-lite"/>
    </source>
</evidence>
<protein>
    <submittedName>
        <fullName evidence="2">Uncharacterized protein</fullName>
    </submittedName>
</protein>
<proteinExistence type="predicted"/>
<keyword evidence="3" id="KW-1185">Reference proteome</keyword>
<accession>A0A9P6SRU5</accession>
<dbReference type="EMBL" id="JAAAHW010001798">
    <property type="protein sequence ID" value="KAF9993576.1"/>
    <property type="molecule type" value="Genomic_DNA"/>
</dbReference>
<sequence>RRLLRAGNLSGGARTHSSGGVGSGGGGGSDGPETAAPPSDSGGEVAEGDQPSEYTFRRRNAIVEGSEDAPKADDFSRGSPSE</sequence>
<dbReference type="OrthoDB" id="2426297at2759"/>
<comment type="caution">
    <text evidence="2">The sequence shown here is derived from an EMBL/GenBank/DDBJ whole genome shotgun (WGS) entry which is preliminary data.</text>
</comment>
<dbReference type="AlphaFoldDB" id="A0A9P6SRU5"/>
<reference evidence="2" key="1">
    <citation type="journal article" date="2020" name="Fungal Divers.">
        <title>Resolving the Mortierellaceae phylogeny through synthesis of multi-gene phylogenetics and phylogenomics.</title>
        <authorList>
            <person name="Vandepol N."/>
            <person name="Liber J."/>
            <person name="Desiro A."/>
            <person name="Na H."/>
            <person name="Kennedy M."/>
            <person name="Barry K."/>
            <person name="Grigoriev I.V."/>
            <person name="Miller A.N."/>
            <person name="O'Donnell K."/>
            <person name="Stajich J.E."/>
            <person name="Bonito G."/>
        </authorList>
    </citation>
    <scope>NUCLEOTIDE SEQUENCE</scope>
    <source>
        <strain evidence="2">MES-2147</strain>
    </source>
</reference>
<feature type="non-terminal residue" evidence="2">
    <location>
        <position position="1"/>
    </location>
</feature>
<feature type="compositionally biased region" description="Gly residues" evidence="1">
    <location>
        <begin position="19"/>
        <end position="30"/>
    </location>
</feature>